<proteinExistence type="predicted"/>
<feature type="compositionally biased region" description="Basic residues" evidence="1">
    <location>
        <begin position="42"/>
        <end position="56"/>
    </location>
</feature>
<reference evidence="2" key="2">
    <citation type="submission" date="2022-01" db="EMBL/GenBank/DDBJ databases">
        <authorList>
            <person name="Yamashiro T."/>
            <person name="Shiraishi A."/>
            <person name="Satake H."/>
            <person name="Nakayama K."/>
        </authorList>
    </citation>
    <scope>NUCLEOTIDE SEQUENCE</scope>
</reference>
<evidence type="ECO:0000313" key="2">
    <source>
        <dbReference type="EMBL" id="GJT68664.1"/>
    </source>
</evidence>
<comment type="caution">
    <text evidence="2">The sequence shown here is derived from an EMBL/GenBank/DDBJ whole genome shotgun (WGS) entry which is preliminary data.</text>
</comment>
<dbReference type="EMBL" id="BQNB010017919">
    <property type="protein sequence ID" value="GJT68664.1"/>
    <property type="molecule type" value="Genomic_DNA"/>
</dbReference>
<gene>
    <name evidence="2" type="ORF">Tco_1020144</name>
</gene>
<organism evidence="2 3">
    <name type="scientific">Tanacetum coccineum</name>
    <dbReference type="NCBI Taxonomy" id="301880"/>
    <lineage>
        <taxon>Eukaryota</taxon>
        <taxon>Viridiplantae</taxon>
        <taxon>Streptophyta</taxon>
        <taxon>Embryophyta</taxon>
        <taxon>Tracheophyta</taxon>
        <taxon>Spermatophyta</taxon>
        <taxon>Magnoliopsida</taxon>
        <taxon>eudicotyledons</taxon>
        <taxon>Gunneridae</taxon>
        <taxon>Pentapetalae</taxon>
        <taxon>asterids</taxon>
        <taxon>campanulids</taxon>
        <taxon>Asterales</taxon>
        <taxon>Asteraceae</taxon>
        <taxon>Asteroideae</taxon>
        <taxon>Anthemideae</taxon>
        <taxon>Anthemidinae</taxon>
        <taxon>Tanacetum</taxon>
    </lineage>
</organism>
<reference evidence="2" key="1">
    <citation type="journal article" date="2022" name="Int. J. Mol. Sci.">
        <title>Draft Genome of Tanacetum Coccineum: Genomic Comparison of Closely Related Tanacetum-Family Plants.</title>
        <authorList>
            <person name="Yamashiro T."/>
            <person name="Shiraishi A."/>
            <person name="Nakayama K."/>
            <person name="Satake H."/>
        </authorList>
    </citation>
    <scope>NUCLEOTIDE SEQUENCE</scope>
</reference>
<sequence length="84" mass="9659">MVKTGLVEAIDSLVPIDERLATFRGIGYRQKDEKRSQNGQNRARKRKELKSQKSKSKSQQESQPREAKSGKCNLRDQNCQILKL</sequence>
<protein>
    <submittedName>
        <fullName evidence="2">Uncharacterized protein</fullName>
    </submittedName>
</protein>
<dbReference type="Proteomes" id="UP001151760">
    <property type="component" value="Unassembled WGS sequence"/>
</dbReference>
<feature type="region of interest" description="Disordered" evidence="1">
    <location>
        <begin position="26"/>
        <end position="74"/>
    </location>
</feature>
<name>A0ABQ5FZ96_9ASTR</name>
<evidence type="ECO:0000256" key="1">
    <source>
        <dbReference type="SAM" id="MobiDB-lite"/>
    </source>
</evidence>
<keyword evidence="3" id="KW-1185">Reference proteome</keyword>
<accession>A0ABQ5FZ96</accession>
<evidence type="ECO:0000313" key="3">
    <source>
        <dbReference type="Proteomes" id="UP001151760"/>
    </source>
</evidence>